<keyword evidence="1" id="KW-0812">Transmembrane</keyword>
<dbReference type="RefSeq" id="WP_175364106.1">
    <property type="nucleotide sequence ID" value="NZ_JABFMR010000045.1"/>
</dbReference>
<name>A0A7Y5ZC36_9PSED</name>
<accession>A0A7Y5ZC36</accession>
<feature type="transmembrane region" description="Helical" evidence="1">
    <location>
        <begin position="12"/>
        <end position="32"/>
    </location>
</feature>
<keyword evidence="1" id="KW-0472">Membrane</keyword>
<evidence type="ECO:0000313" key="2">
    <source>
        <dbReference type="EMBL" id="NUT90019.1"/>
    </source>
</evidence>
<proteinExistence type="predicted"/>
<dbReference type="Proteomes" id="UP000536720">
    <property type="component" value="Unassembled WGS sequence"/>
</dbReference>
<dbReference type="AlphaFoldDB" id="A0A7Y5ZC36"/>
<organism evidence="2 3">
    <name type="scientific">Pseudomonas corrugata</name>
    <dbReference type="NCBI Taxonomy" id="47879"/>
    <lineage>
        <taxon>Bacteria</taxon>
        <taxon>Pseudomonadati</taxon>
        <taxon>Pseudomonadota</taxon>
        <taxon>Gammaproteobacteria</taxon>
        <taxon>Pseudomonadales</taxon>
        <taxon>Pseudomonadaceae</taxon>
        <taxon>Pseudomonas</taxon>
    </lineage>
</organism>
<evidence type="ECO:0000256" key="1">
    <source>
        <dbReference type="SAM" id="Phobius"/>
    </source>
</evidence>
<evidence type="ECO:0000313" key="3">
    <source>
        <dbReference type="Proteomes" id="UP000536720"/>
    </source>
</evidence>
<sequence length="190" mass="21418">MKKNQILGGVKLASVWAIWAFLAVGAVGWALFTLLEAFGVLKDGAAWVQAIGSIMAILIAIWVPAYQHDKQQKAEEDKRRAYIRVFIKRVDFDFGMLRDNKDKHELCKQLAVSLAADIQEFLKTDIDLLRAEACLELLWAFQAMAWEANFNTPEMENFPAVIQLIESSFDRLKRIAQSYPIVTTSIPGAT</sequence>
<dbReference type="EMBL" id="JABFMR010000045">
    <property type="protein sequence ID" value="NUT90019.1"/>
    <property type="molecule type" value="Genomic_DNA"/>
</dbReference>
<feature type="transmembrane region" description="Helical" evidence="1">
    <location>
        <begin position="44"/>
        <end position="63"/>
    </location>
</feature>
<keyword evidence="1" id="KW-1133">Transmembrane helix</keyword>
<protein>
    <submittedName>
        <fullName evidence="2">Uncharacterized protein</fullName>
    </submittedName>
</protein>
<comment type="caution">
    <text evidence="2">The sequence shown here is derived from an EMBL/GenBank/DDBJ whole genome shotgun (WGS) entry which is preliminary data.</text>
</comment>
<gene>
    <name evidence="2" type="ORF">HNO91_26650</name>
</gene>
<reference evidence="2 3" key="1">
    <citation type="journal article" date="2020" name="Front. Plant Sci.">
        <title>Isolation of Rhizosphere Bacteria That Improve Quality and Water Stress Tolerance in Greenhouse Ornamentals.</title>
        <authorList>
            <person name="Nordstedt N.P."/>
            <person name="Jones M.L."/>
        </authorList>
    </citation>
    <scope>NUCLEOTIDE SEQUENCE [LARGE SCALE GENOMIC DNA]</scope>
    <source>
        <strain evidence="2 3">C7D2</strain>
    </source>
</reference>